<dbReference type="Gene3D" id="3.30.460.40">
    <property type="match status" value="1"/>
</dbReference>
<dbReference type="STRING" id="1302690.BUE76_05065"/>
<dbReference type="Proteomes" id="UP000184368">
    <property type="component" value="Unassembled WGS sequence"/>
</dbReference>
<dbReference type="AlphaFoldDB" id="A0A1M5J1V3"/>
<evidence type="ECO:0000313" key="2">
    <source>
        <dbReference type="Proteomes" id="UP000184368"/>
    </source>
</evidence>
<name>A0A1M5J1V3_9BACT</name>
<reference evidence="1 2" key="1">
    <citation type="submission" date="2016-11" db="EMBL/GenBank/DDBJ databases">
        <authorList>
            <person name="Jaros S."/>
            <person name="Januszkiewicz K."/>
            <person name="Wedrychowicz H."/>
        </authorList>
    </citation>
    <scope>NUCLEOTIDE SEQUENCE [LARGE SCALE GENOMIC DNA]</scope>
    <source>
        <strain evidence="1 2">DSM 26897</strain>
    </source>
</reference>
<gene>
    <name evidence="1" type="ORF">SAMN05444008_12712</name>
</gene>
<dbReference type="EMBL" id="FQUO01000027">
    <property type="protein sequence ID" value="SHG34345.1"/>
    <property type="molecule type" value="Genomic_DNA"/>
</dbReference>
<protein>
    <recommendedName>
        <fullName evidence="3">Nucleotidyl transferase AbiEii toxin, Type IV TA system</fullName>
    </recommendedName>
</protein>
<proteinExistence type="predicted"/>
<keyword evidence="2" id="KW-1185">Reference proteome</keyword>
<evidence type="ECO:0008006" key="3">
    <source>
        <dbReference type="Google" id="ProtNLM"/>
    </source>
</evidence>
<dbReference type="InterPro" id="IPR018700">
    <property type="entry name" value="DUF2204"/>
</dbReference>
<dbReference type="Pfam" id="PF09970">
    <property type="entry name" value="DUF2204"/>
    <property type="match status" value="1"/>
</dbReference>
<dbReference type="SUPFAM" id="SSF81301">
    <property type="entry name" value="Nucleotidyltransferase"/>
    <property type="match status" value="1"/>
</dbReference>
<dbReference type="OrthoDB" id="121150at2"/>
<dbReference type="InterPro" id="IPR043519">
    <property type="entry name" value="NT_sf"/>
</dbReference>
<organism evidence="1 2">
    <name type="scientific">Cnuella takakiae</name>
    <dbReference type="NCBI Taxonomy" id="1302690"/>
    <lineage>
        <taxon>Bacteria</taxon>
        <taxon>Pseudomonadati</taxon>
        <taxon>Bacteroidota</taxon>
        <taxon>Chitinophagia</taxon>
        <taxon>Chitinophagales</taxon>
        <taxon>Chitinophagaceae</taxon>
        <taxon>Cnuella</taxon>
    </lineage>
</organism>
<evidence type="ECO:0000313" key="1">
    <source>
        <dbReference type="EMBL" id="SHG34345.1"/>
    </source>
</evidence>
<dbReference type="RefSeq" id="WP_073048574.1">
    <property type="nucleotide sequence ID" value="NZ_FQUO01000027.1"/>
</dbReference>
<accession>A0A1M5J1V3</accession>
<sequence>MDLFDSAFVDLWRCLNEKGVRYILVGGFATNLHGFQRFTGDVDLYLEDTPENRKKFRAAYFAYGMGDFASIETIQFVPGWIDFALQNGIRLDIMTSMKGVDVGFEECYNLAPRMEIGGQVIPVLHLNHLLDNKRAVARLKDQLDVEELEKIKKLLDQDQTGS</sequence>